<keyword evidence="1" id="KW-0238">DNA-binding</keyword>
<keyword evidence="6" id="KW-1185">Reference proteome</keyword>
<accession>A0ABS6IMP9</accession>
<evidence type="ECO:0000259" key="4">
    <source>
        <dbReference type="PROSITE" id="PS51736"/>
    </source>
</evidence>
<dbReference type="PROSITE" id="PS00397">
    <property type="entry name" value="RECOMBINASES_1"/>
    <property type="match status" value="1"/>
</dbReference>
<evidence type="ECO:0000313" key="6">
    <source>
        <dbReference type="Proteomes" id="UP000727907"/>
    </source>
</evidence>
<protein>
    <submittedName>
        <fullName evidence="5">Recombinase family protein</fullName>
    </submittedName>
</protein>
<evidence type="ECO:0000256" key="1">
    <source>
        <dbReference type="ARBA" id="ARBA00023125"/>
    </source>
</evidence>
<dbReference type="EMBL" id="JAHOPB010000002">
    <property type="protein sequence ID" value="MBU8875872.1"/>
    <property type="molecule type" value="Genomic_DNA"/>
</dbReference>
<proteinExistence type="predicted"/>
<sequence>MSNKPTAFVAYLRVSTARQGESGLGLEAQRAAVELFARQHGGAIVASCVEVETGKRSDRPELAKALCAARKAKGTLLIAKLDRLARNVAFIANLMDAGVEFVACDQPFASRLTLHILAAVAEDEARRISERTRAALQAAKARGRKLGSPIAAQTVARARAARSAYAAKANATTLAVIREVQKSGVSSLAGIARTLEARGVRTPAGRTQWQPVQVSRLLAA</sequence>
<dbReference type="PANTHER" id="PTHR30461">
    <property type="entry name" value="DNA-INVERTASE FROM LAMBDOID PROPHAGE"/>
    <property type="match status" value="1"/>
</dbReference>
<dbReference type="Pfam" id="PF00239">
    <property type="entry name" value="Resolvase"/>
    <property type="match status" value="1"/>
</dbReference>
<gene>
    <name evidence="5" type="ORF">KQ910_19020</name>
</gene>
<dbReference type="InterPro" id="IPR006119">
    <property type="entry name" value="Resolv_N"/>
</dbReference>
<dbReference type="CDD" id="cd00338">
    <property type="entry name" value="Ser_Recombinase"/>
    <property type="match status" value="1"/>
</dbReference>
<dbReference type="PROSITE" id="PS51736">
    <property type="entry name" value="RECOMBINASES_3"/>
    <property type="match status" value="1"/>
</dbReference>
<dbReference type="RefSeq" id="WP_216964236.1">
    <property type="nucleotide sequence ID" value="NZ_JAHOPB010000002.1"/>
</dbReference>
<dbReference type="InterPro" id="IPR050639">
    <property type="entry name" value="SSR_resolvase"/>
</dbReference>
<feature type="domain" description="Resolvase/invertase-type recombinase catalytic" evidence="4">
    <location>
        <begin position="7"/>
        <end position="143"/>
    </location>
</feature>
<keyword evidence="2" id="KW-0233">DNA recombination</keyword>
<dbReference type="PANTHER" id="PTHR30461:SF2">
    <property type="entry name" value="SERINE RECOMBINASE PINE-RELATED"/>
    <property type="match status" value="1"/>
</dbReference>
<reference evidence="5 6" key="1">
    <citation type="submission" date="2021-06" db="EMBL/GenBank/DDBJ databases">
        <authorList>
            <person name="Lee D.H."/>
        </authorList>
    </citation>
    <scope>NUCLEOTIDE SEQUENCE [LARGE SCALE GENOMIC DNA]</scope>
    <source>
        <strain evidence="5 6">MMS21-HV4-11</strain>
    </source>
</reference>
<feature type="active site" description="O-(5'-phospho-DNA)-serine intermediate" evidence="3">
    <location>
        <position position="15"/>
    </location>
</feature>
<comment type="caution">
    <text evidence="5">The sequence shown here is derived from an EMBL/GenBank/DDBJ whole genome shotgun (WGS) entry which is preliminary data.</text>
</comment>
<dbReference type="Proteomes" id="UP000727907">
    <property type="component" value="Unassembled WGS sequence"/>
</dbReference>
<evidence type="ECO:0000256" key="2">
    <source>
        <dbReference type="ARBA" id="ARBA00023172"/>
    </source>
</evidence>
<evidence type="ECO:0000313" key="5">
    <source>
        <dbReference type="EMBL" id="MBU8875872.1"/>
    </source>
</evidence>
<dbReference type="SMART" id="SM00857">
    <property type="entry name" value="Resolvase"/>
    <property type="match status" value="1"/>
</dbReference>
<dbReference type="InterPro" id="IPR006118">
    <property type="entry name" value="Recombinase_CS"/>
</dbReference>
<evidence type="ECO:0000256" key="3">
    <source>
        <dbReference type="PROSITE-ProRule" id="PRU10137"/>
    </source>
</evidence>
<organism evidence="5 6">
    <name type="scientific">Reyranella humidisoli</name>
    <dbReference type="NCBI Taxonomy" id="2849149"/>
    <lineage>
        <taxon>Bacteria</taxon>
        <taxon>Pseudomonadati</taxon>
        <taxon>Pseudomonadota</taxon>
        <taxon>Alphaproteobacteria</taxon>
        <taxon>Hyphomicrobiales</taxon>
        <taxon>Reyranellaceae</taxon>
        <taxon>Reyranella</taxon>
    </lineage>
</organism>
<name>A0ABS6IMP9_9HYPH</name>